<dbReference type="InterPro" id="IPR018060">
    <property type="entry name" value="HTH_AraC"/>
</dbReference>
<comment type="caution">
    <text evidence="5">The sequence shown here is derived from an EMBL/GenBank/DDBJ whole genome shotgun (WGS) entry which is preliminary data.</text>
</comment>
<keyword evidence="2" id="KW-0238">DNA-binding</keyword>
<dbReference type="Pfam" id="PF12833">
    <property type="entry name" value="HTH_18"/>
    <property type="match status" value="1"/>
</dbReference>
<organism evidence="5 6">
    <name type="scientific">Candidatus Parabacteroides intestinigallinarum</name>
    <dbReference type="NCBI Taxonomy" id="2838722"/>
    <lineage>
        <taxon>Bacteria</taxon>
        <taxon>Pseudomonadati</taxon>
        <taxon>Bacteroidota</taxon>
        <taxon>Bacteroidia</taxon>
        <taxon>Bacteroidales</taxon>
        <taxon>Tannerellaceae</taxon>
        <taxon>Parabacteroides</taxon>
    </lineage>
</organism>
<reference evidence="5" key="2">
    <citation type="submission" date="2021-04" db="EMBL/GenBank/DDBJ databases">
        <authorList>
            <person name="Gilroy R."/>
        </authorList>
    </citation>
    <scope>NUCLEOTIDE SEQUENCE</scope>
    <source>
        <strain evidence="5">ChiHecec2B26-12326</strain>
    </source>
</reference>
<reference evidence="5" key="1">
    <citation type="journal article" date="2021" name="PeerJ">
        <title>Extensive microbial diversity within the chicken gut microbiome revealed by metagenomics and culture.</title>
        <authorList>
            <person name="Gilroy R."/>
            <person name="Ravi A."/>
            <person name="Getino M."/>
            <person name="Pursley I."/>
            <person name="Horton D.L."/>
            <person name="Alikhan N.F."/>
            <person name="Baker D."/>
            <person name="Gharbi K."/>
            <person name="Hall N."/>
            <person name="Watson M."/>
            <person name="Adriaenssens E.M."/>
            <person name="Foster-Nyarko E."/>
            <person name="Jarju S."/>
            <person name="Secka A."/>
            <person name="Antonio M."/>
            <person name="Oren A."/>
            <person name="Chaudhuri R.R."/>
            <person name="La Ragione R."/>
            <person name="Hildebrand F."/>
            <person name="Pallen M.J."/>
        </authorList>
    </citation>
    <scope>NUCLEOTIDE SEQUENCE</scope>
    <source>
        <strain evidence="5">ChiHecec2B26-12326</strain>
    </source>
</reference>
<dbReference type="PROSITE" id="PS01124">
    <property type="entry name" value="HTH_ARAC_FAMILY_2"/>
    <property type="match status" value="1"/>
</dbReference>
<evidence type="ECO:0000256" key="3">
    <source>
        <dbReference type="ARBA" id="ARBA00023163"/>
    </source>
</evidence>
<keyword evidence="3" id="KW-0804">Transcription</keyword>
<sequence length="302" mass="34587">MSDLPLVGMTRLIEGVASSDTFQDLLSVAEIKGDLFHPDEGGAEHLEPMRLDALVLVLVERGTAEILVDYVPYEVGRGSFLTLMPTHVVQATRISRDFMSRMLCVSKTFFDGYSAPPERKNSSMIRYMQIRKNPCATLEEAEMAVAREQFDRLRDKTRERGHYFLREALQNALVGLFIELANIFRHKMGELPTLTLTRKEELFEQFLRLLFEHCKEQHVVTFYAERLCITPQYLSLILKEQSGKSANKWIDDALIMEAKVLLKAPNATVQQVADALHFSDQSTFGKFFKKHMGISPMEYRKS</sequence>
<proteinExistence type="predicted"/>
<dbReference type="Gene3D" id="1.10.10.60">
    <property type="entry name" value="Homeodomain-like"/>
    <property type="match status" value="1"/>
</dbReference>
<dbReference type="SMART" id="SM00342">
    <property type="entry name" value="HTH_ARAC"/>
    <property type="match status" value="1"/>
</dbReference>
<evidence type="ECO:0000313" key="5">
    <source>
        <dbReference type="EMBL" id="HIX86449.1"/>
    </source>
</evidence>
<dbReference type="InterPro" id="IPR009057">
    <property type="entry name" value="Homeodomain-like_sf"/>
</dbReference>
<evidence type="ECO:0000256" key="1">
    <source>
        <dbReference type="ARBA" id="ARBA00023015"/>
    </source>
</evidence>
<dbReference type="Proteomes" id="UP000823847">
    <property type="component" value="Unassembled WGS sequence"/>
</dbReference>
<dbReference type="EMBL" id="DXEN01000057">
    <property type="protein sequence ID" value="HIX86449.1"/>
    <property type="molecule type" value="Genomic_DNA"/>
</dbReference>
<dbReference type="AlphaFoldDB" id="A0A9D1XUV0"/>
<accession>A0A9D1XUV0</accession>
<keyword evidence="1" id="KW-0805">Transcription regulation</keyword>
<evidence type="ECO:0000256" key="2">
    <source>
        <dbReference type="ARBA" id="ARBA00023125"/>
    </source>
</evidence>
<evidence type="ECO:0000313" key="6">
    <source>
        <dbReference type="Proteomes" id="UP000823847"/>
    </source>
</evidence>
<feature type="domain" description="HTH araC/xylS-type" evidence="4">
    <location>
        <begin position="204"/>
        <end position="302"/>
    </location>
</feature>
<dbReference type="GO" id="GO:0003700">
    <property type="term" value="F:DNA-binding transcription factor activity"/>
    <property type="evidence" value="ECO:0007669"/>
    <property type="project" value="InterPro"/>
</dbReference>
<dbReference type="SUPFAM" id="SSF46689">
    <property type="entry name" value="Homeodomain-like"/>
    <property type="match status" value="1"/>
</dbReference>
<dbReference type="PANTHER" id="PTHR43280">
    <property type="entry name" value="ARAC-FAMILY TRANSCRIPTIONAL REGULATOR"/>
    <property type="match status" value="1"/>
</dbReference>
<gene>
    <name evidence="5" type="ORF">H9848_07565</name>
</gene>
<dbReference type="GO" id="GO:0043565">
    <property type="term" value="F:sequence-specific DNA binding"/>
    <property type="evidence" value="ECO:0007669"/>
    <property type="project" value="InterPro"/>
</dbReference>
<protein>
    <submittedName>
        <fullName evidence="5">Helix-turn-helix transcriptional regulator</fullName>
    </submittedName>
</protein>
<evidence type="ECO:0000259" key="4">
    <source>
        <dbReference type="PROSITE" id="PS01124"/>
    </source>
</evidence>
<name>A0A9D1XUV0_9BACT</name>
<dbReference type="PANTHER" id="PTHR43280:SF32">
    <property type="entry name" value="TRANSCRIPTIONAL REGULATORY PROTEIN"/>
    <property type="match status" value="1"/>
</dbReference>